<accession>A0A9P6GQL1</accession>
<sequence>MSTAEQPSIAVSRGDEGAHYQHCRNPLVTRGIFQAHSEESASGYQHSENFFDLNEFCHADDDWEVHANTSDPTSYAVSNTGISPEKSISQAPQETFLDDEVLPRSVEKYDEASSLGYREQAPVSRLSYNRQPVAHSVAPELSSHMYTTSYYTKHTPEPAPTSNTKYSPFKARFPTSESASKHRKEATRFDRQPYRPPDTDHTIAEIERDRLYHIERVYNAMTCGDGARDNKGSIAMKRWVHGAYYDSSLVEAYAHKVLDCLLLQANMGFRGWVHNDYVADDRKGDDEDRDVTCEERLESLLRALREEKTICEDVMNSACQIRMFVNAPKAYANRKYQNRVGNSKRGRTKDSDPANGPFKVRKLNPRSVTRARRSGSTKDAEIDPNVRLESQPREVSSFPRAQAQFSPPSVFAGSPDMYRHQRLPPSQDFPSLQSRIHAISPTPPMDSPYAPRISTVPPQQHTPLMLPPALSRGNCSAPASPDDGQLVHNPESEQWPPMQQYGNFYHRHAESLFDGPWVSSDGRQDQACTGVGANLFVQHPEMADMMGSLKQDSNGLYDRQEFSQHWDAQQRVQQFPYQGSSDTRDRL</sequence>
<gene>
    <name evidence="2" type="ORF">PMIN01_02373</name>
</gene>
<feature type="region of interest" description="Disordered" evidence="1">
    <location>
        <begin position="567"/>
        <end position="587"/>
    </location>
</feature>
<evidence type="ECO:0000313" key="2">
    <source>
        <dbReference type="EMBL" id="KAF9739739.1"/>
    </source>
</evidence>
<dbReference type="Proteomes" id="UP000756921">
    <property type="component" value="Unassembled WGS sequence"/>
</dbReference>
<organism evidence="2 3">
    <name type="scientific">Paraphaeosphaeria minitans</name>
    <dbReference type="NCBI Taxonomy" id="565426"/>
    <lineage>
        <taxon>Eukaryota</taxon>
        <taxon>Fungi</taxon>
        <taxon>Dikarya</taxon>
        <taxon>Ascomycota</taxon>
        <taxon>Pezizomycotina</taxon>
        <taxon>Dothideomycetes</taxon>
        <taxon>Pleosporomycetidae</taxon>
        <taxon>Pleosporales</taxon>
        <taxon>Massarineae</taxon>
        <taxon>Didymosphaeriaceae</taxon>
        <taxon>Paraphaeosphaeria</taxon>
    </lineage>
</organism>
<feature type="region of interest" description="Disordered" evidence="1">
    <location>
        <begin position="335"/>
        <end position="410"/>
    </location>
</feature>
<protein>
    <submittedName>
        <fullName evidence="2">Uncharacterized protein</fullName>
    </submittedName>
</protein>
<feature type="compositionally biased region" description="Basic and acidic residues" evidence="1">
    <location>
        <begin position="376"/>
        <end position="392"/>
    </location>
</feature>
<feature type="compositionally biased region" description="Basic residues" evidence="1">
    <location>
        <begin position="359"/>
        <end position="375"/>
    </location>
</feature>
<comment type="caution">
    <text evidence="2">The sequence shown here is derived from an EMBL/GenBank/DDBJ whole genome shotgun (WGS) entry which is preliminary data.</text>
</comment>
<evidence type="ECO:0000256" key="1">
    <source>
        <dbReference type="SAM" id="MobiDB-lite"/>
    </source>
</evidence>
<feature type="compositionally biased region" description="Basic and acidic residues" evidence="1">
    <location>
        <begin position="186"/>
        <end position="200"/>
    </location>
</feature>
<name>A0A9P6GQL1_9PLEO</name>
<feature type="compositionally biased region" description="Polar residues" evidence="1">
    <location>
        <begin position="567"/>
        <end position="581"/>
    </location>
</feature>
<dbReference type="AlphaFoldDB" id="A0A9P6GQL1"/>
<feature type="region of interest" description="Disordered" evidence="1">
    <location>
        <begin position="153"/>
        <end position="200"/>
    </location>
</feature>
<feature type="compositionally biased region" description="Polar residues" evidence="1">
    <location>
        <begin position="70"/>
        <end position="93"/>
    </location>
</feature>
<proteinExistence type="predicted"/>
<feature type="region of interest" description="Disordered" evidence="1">
    <location>
        <begin position="70"/>
        <end position="94"/>
    </location>
</feature>
<dbReference type="OrthoDB" id="3686891at2759"/>
<dbReference type="EMBL" id="WJXW01000002">
    <property type="protein sequence ID" value="KAF9739739.1"/>
    <property type="molecule type" value="Genomic_DNA"/>
</dbReference>
<evidence type="ECO:0000313" key="3">
    <source>
        <dbReference type="Proteomes" id="UP000756921"/>
    </source>
</evidence>
<reference evidence="2" key="1">
    <citation type="journal article" date="2020" name="Mol. Plant Microbe Interact.">
        <title>Genome Sequence of the Biocontrol Agent Coniothyrium minitans strain Conio (IMI 134523).</title>
        <authorList>
            <person name="Patel D."/>
            <person name="Shittu T.A."/>
            <person name="Baroncelli R."/>
            <person name="Muthumeenakshi S."/>
            <person name="Osborne T.H."/>
            <person name="Janganan T.K."/>
            <person name="Sreenivasaprasad S."/>
        </authorList>
    </citation>
    <scope>NUCLEOTIDE SEQUENCE</scope>
    <source>
        <strain evidence="2">Conio</strain>
    </source>
</reference>
<keyword evidence="3" id="KW-1185">Reference proteome</keyword>